<sequence>MSMSGAQSAYGPAKKLFSNDVILVGEAPSNNKALDEPLPPIHLITNSPSDQPLSKPTQTSARPIQPPSTPIWPAQYRTSRLPARGGTQIPPSTPRNIHRQEQGWRKREKTSNSPIVGHSETASDKGSPQRNGPMEKVEESTPQSDFEKKKQTFITRTIWTLIMIAGFFLALFSGHLYVIIVVTVLQVVSFKEVVSIMNVPSRSRSLRFTKSLNWYFLGCAMYFLYGESVIYYFKHILLVDRILLPFATHHRFISFMLYIFGFVFFVGSLQKGHYKFQFTMFASTHIALYLIVVQAHFVMNNIFEGLIWFFLPAALVITNDIWAYICGITFGRTQLIKLSPKKTVEGFLGAWFFTVLFGYFLTNIMTRYSYFICPVNDLGANLWTGLECDINPVFLKQRYFLPFIPATWSHLPASFKVSPMQFHIFFLASFASLVAPFGGFFASGIKRTFKIKDFGDSIPGHGGVTDRMDCQFIMGTLTYMYYQGFIATHKTSVGQVLEMAIAGLTPEQQVEVVRGLSKYLVNQGVITETVLEYLNGNLPIKR</sequence>
<evidence type="ECO:0000256" key="8">
    <source>
        <dbReference type="ARBA" id="ARBA00022679"/>
    </source>
</evidence>
<dbReference type="EC" id="2.7.7.41" evidence="6 16"/>
<evidence type="ECO:0000256" key="10">
    <source>
        <dbReference type="ARBA" id="ARBA00022695"/>
    </source>
</evidence>
<feature type="transmembrane region" description="Helical" evidence="18">
    <location>
        <begin position="153"/>
        <end position="172"/>
    </location>
</feature>
<feature type="transmembrane region" description="Helical" evidence="18">
    <location>
        <begin position="343"/>
        <end position="361"/>
    </location>
</feature>
<comment type="pathway">
    <text evidence="4">Lipid metabolism.</text>
</comment>
<dbReference type="GO" id="GO:0004605">
    <property type="term" value="F:phosphatidate cytidylyltransferase activity"/>
    <property type="evidence" value="ECO:0007669"/>
    <property type="project" value="UniProtKB-EC"/>
</dbReference>
<reference evidence="19 20" key="1">
    <citation type="submission" date="2018-12" db="EMBL/GenBank/DDBJ databases">
        <title>Venturia inaequalis Genome Resource.</title>
        <authorList>
            <person name="Lichtner F.J."/>
        </authorList>
    </citation>
    <scope>NUCLEOTIDE SEQUENCE [LARGE SCALE GENOMIC DNA]</scope>
    <source>
        <strain evidence="19 20">120213</strain>
    </source>
</reference>
<dbReference type="Proteomes" id="UP000447873">
    <property type="component" value="Unassembled WGS sequence"/>
</dbReference>
<gene>
    <name evidence="19" type="ORF">EG328_007357</name>
</gene>
<evidence type="ECO:0000256" key="16">
    <source>
        <dbReference type="RuleBase" id="RU003938"/>
    </source>
</evidence>
<evidence type="ECO:0000256" key="4">
    <source>
        <dbReference type="ARBA" id="ARBA00005189"/>
    </source>
</evidence>
<evidence type="ECO:0000256" key="15">
    <source>
        <dbReference type="ARBA" id="ARBA00023264"/>
    </source>
</evidence>
<dbReference type="InterPro" id="IPR000374">
    <property type="entry name" value="PC_trans"/>
</dbReference>
<evidence type="ECO:0000256" key="5">
    <source>
        <dbReference type="ARBA" id="ARBA00010185"/>
    </source>
</evidence>
<comment type="catalytic activity">
    <reaction evidence="1 16">
        <text>a 1,2-diacyl-sn-glycero-3-phosphate + CTP + H(+) = a CDP-1,2-diacyl-sn-glycerol + diphosphate</text>
        <dbReference type="Rhea" id="RHEA:16229"/>
        <dbReference type="ChEBI" id="CHEBI:15378"/>
        <dbReference type="ChEBI" id="CHEBI:33019"/>
        <dbReference type="ChEBI" id="CHEBI:37563"/>
        <dbReference type="ChEBI" id="CHEBI:58332"/>
        <dbReference type="ChEBI" id="CHEBI:58608"/>
        <dbReference type="EC" id="2.7.7.41"/>
    </reaction>
</comment>
<dbReference type="AlphaFoldDB" id="A0A8H3VJE4"/>
<protein>
    <recommendedName>
        <fullName evidence="6 16">Phosphatidate cytidylyltransferase</fullName>
        <ecNumber evidence="6 16">2.7.7.41</ecNumber>
    </recommendedName>
</protein>
<comment type="subcellular location">
    <subcellularLocation>
        <location evidence="2">Membrane</location>
        <topology evidence="2">Multi-pass membrane protein</topology>
    </subcellularLocation>
</comment>
<evidence type="ECO:0000256" key="6">
    <source>
        <dbReference type="ARBA" id="ARBA00012487"/>
    </source>
</evidence>
<organism evidence="19 20">
    <name type="scientific">Venturia inaequalis</name>
    <name type="common">Apple scab fungus</name>
    <dbReference type="NCBI Taxonomy" id="5025"/>
    <lineage>
        <taxon>Eukaryota</taxon>
        <taxon>Fungi</taxon>
        <taxon>Dikarya</taxon>
        <taxon>Ascomycota</taxon>
        <taxon>Pezizomycotina</taxon>
        <taxon>Dothideomycetes</taxon>
        <taxon>Pleosporomycetidae</taxon>
        <taxon>Venturiales</taxon>
        <taxon>Venturiaceae</taxon>
        <taxon>Venturia</taxon>
    </lineage>
</organism>
<keyword evidence="8 16" id="KW-0808">Transferase</keyword>
<feature type="region of interest" description="Disordered" evidence="17">
    <location>
        <begin position="30"/>
        <end position="148"/>
    </location>
</feature>
<keyword evidence="15" id="KW-1208">Phospholipid metabolism</keyword>
<keyword evidence="14" id="KW-0594">Phospholipid biosynthesis</keyword>
<comment type="similarity">
    <text evidence="5 16">Belongs to the CDS family.</text>
</comment>
<keyword evidence="11 18" id="KW-1133">Transmembrane helix</keyword>
<feature type="compositionally biased region" description="Basic and acidic residues" evidence="17">
    <location>
        <begin position="133"/>
        <end position="148"/>
    </location>
</feature>
<evidence type="ECO:0000256" key="17">
    <source>
        <dbReference type="SAM" id="MobiDB-lite"/>
    </source>
</evidence>
<evidence type="ECO:0000256" key="13">
    <source>
        <dbReference type="ARBA" id="ARBA00023136"/>
    </source>
</evidence>
<proteinExistence type="inferred from homology"/>
<evidence type="ECO:0000313" key="19">
    <source>
        <dbReference type="EMBL" id="KAE9988753.1"/>
    </source>
</evidence>
<dbReference type="Pfam" id="PF01148">
    <property type="entry name" value="CTP_transf_1"/>
    <property type="match status" value="1"/>
</dbReference>
<evidence type="ECO:0000256" key="14">
    <source>
        <dbReference type="ARBA" id="ARBA00023209"/>
    </source>
</evidence>
<keyword evidence="9 16" id="KW-0812">Transmembrane</keyword>
<dbReference type="EMBL" id="WNWS01000004">
    <property type="protein sequence ID" value="KAE9988753.1"/>
    <property type="molecule type" value="Genomic_DNA"/>
</dbReference>
<feature type="transmembrane region" description="Helical" evidence="18">
    <location>
        <begin position="422"/>
        <end position="442"/>
    </location>
</feature>
<feature type="transmembrane region" description="Helical" evidence="18">
    <location>
        <begin position="212"/>
        <end position="232"/>
    </location>
</feature>
<evidence type="ECO:0000256" key="3">
    <source>
        <dbReference type="ARBA" id="ARBA00005119"/>
    </source>
</evidence>
<dbReference type="GO" id="GO:0005789">
    <property type="term" value="C:endoplasmic reticulum membrane"/>
    <property type="evidence" value="ECO:0007669"/>
    <property type="project" value="TreeGrafter"/>
</dbReference>
<evidence type="ECO:0000256" key="12">
    <source>
        <dbReference type="ARBA" id="ARBA00023098"/>
    </source>
</evidence>
<dbReference type="PROSITE" id="PS01315">
    <property type="entry name" value="CDS"/>
    <property type="match status" value="1"/>
</dbReference>
<evidence type="ECO:0000313" key="20">
    <source>
        <dbReference type="Proteomes" id="UP000447873"/>
    </source>
</evidence>
<comment type="pathway">
    <text evidence="3 16">Phospholipid metabolism; CDP-diacylglycerol biosynthesis; CDP-diacylglycerol from sn-glycerol 3-phosphate: step 3/3.</text>
</comment>
<comment type="caution">
    <text evidence="19">The sequence shown here is derived from an EMBL/GenBank/DDBJ whole genome shotgun (WGS) entry which is preliminary data.</text>
</comment>
<feature type="transmembrane region" description="Helical" evidence="18">
    <location>
        <begin position="252"/>
        <end position="269"/>
    </location>
</feature>
<dbReference type="GO" id="GO:0016024">
    <property type="term" value="P:CDP-diacylglycerol biosynthetic process"/>
    <property type="evidence" value="ECO:0007669"/>
    <property type="project" value="UniProtKB-UniPathway"/>
</dbReference>
<name>A0A8H3VJE4_VENIN</name>
<dbReference type="PANTHER" id="PTHR13773:SF8">
    <property type="entry name" value="PHOSPHATIDATE CYTIDYLYLTRANSFERASE, PHOTORECEPTOR-SPECIFIC"/>
    <property type="match status" value="1"/>
</dbReference>
<keyword evidence="12" id="KW-0443">Lipid metabolism</keyword>
<feature type="compositionally biased region" description="Polar residues" evidence="17">
    <location>
        <begin position="44"/>
        <end position="62"/>
    </location>
</feature>
<evidence type="ECO:0000256" key="11">
    <source>
        <dbReference type="ARBA" id="ARBA00022989"/>
    </source>
</evidence>
<evidence type="ECO:0000256" key="9">
    <source>
        <dbReference type="ARBA" id="ARBA00022692"/>
    </source>
</evidence>
<evidence type="ECO:0000256" key="18">
    <source>
        <dbReference type="SAM" id="Phobius"/>
    </source>
</evidence>
<keyword evidence="10 16" id="KW-0548">Nucleotidyltransferase</keyword>
<keyword evidence="7" id="KW-0444">Lipid biosynthesis</keyword>
<keyword evidence="13 18" id="KW-0472">Membrane</keyword>
<evidence type="ECO:0000256" key="1">
    <source>
        <dbReference type="ARBA" id="ARBA00001698"/>
    </source>
</evidence>
<dbReference type="InterPro" id="IPR016720">
    <property type="entry name" value="PC_Trfase_euk"/>
</dbReference>
<evidence type="ECO:0000256" key="7">
    <source>
        <dbReference type="ARBA" id="ARBA00022516"/>
    </source>
</evidence>
<accession>A0A8H3VJE4</accession>
<feature type="transmembrane region" description="Helical" evidence="18">
    <location>
        <begin position="281"/>
        <end position="299"/>
    </location>
</feature>
<dbReference type="PANTHER" id="PTHR13773">
    <property type="entry name" value="PHOSPHATIDATE CYTIDYLYLTRANSFERASE"/>
    <property type="match status" value="1"/>
</dbReference>
<evidence type="ECO:0000256" key="2">
    <source>
        <dbReference type="ARBA" id="ARBA00004141"/>
    </source>
</evidence>
<feature type="transmembrane region" description="Helical" evidence="18">
    <location>
        <begin position="305"/>
        <end position="331"/>
    </location>
</feature>
<dbReference type="UniPathway" id="UPA00557">
    <property type="reaction ID" value="UER00614"/>
</dbReference>